<accession>A0A1X7NFA8</accession>
<dbReference type="AlphaFoldDB" id="A0A1X7NFA8"/>
<sequence length="158" mass="18193">MTPVDWAERRAAYDASSIDWGRLRTYAARVAGELRARDPQSGDWLLDRRHWTKTEKNRHFTEVSTTRTSYLLTTGGELVGEIESWTEHHSPGWSTTPHETRRFPLDEWAVTLFDFDRRNHRSRSGAVEVEANDGRSEKLLVRAKGVGLSMRLKKLLDG</sequence>
<dbReference type="EMBL" id="FXBM01000001">
    <property type="protein sequence ID" value="SMH35675.1"/>
    <property type="molecule type" value="Genomic_DNA"/>
</dbReference>
<reference evidence="2" key="1">
    <citation type="submission" date="2017-04" db="EMBL/GenBank/DDBJ databases">
        <authorList>
            <person name="Varghese N."/>
            <person name="Submissions S."/>
        </authorList>
    </citation>
    <scope>NUCLEOTIDE SEQUENCE [LARGE SCALE GENOMIC DNA]</scope>
    <source>
        <strain evidence="2">VKM Ac-2121</strain>
    </source>
</reference>
<dbReference type="Proteomes" id="UP000193711">
    <property type="component" value="Unassembled WGS sequence"/>
</dbReference>
<organism evidence="1 2">
    <name type="scientific">Rathayibacter oskolensis</name>
    <dbReference type="NCBI Taxonomy" id="1891671"/>
    <lineage>
        <taxon>Bacteria</taxon>
        <taxon>Bacillati</taxon>
        <taxon>Actinomycetota</taxon>
        <taxon>Actinomycetes</taxon>
        <taxon>Micrococcales</taxon>
        <taxon>Microbacteriaceae</taxon>
        <taxon>Rathayibacter</taxon>
    </lineage>
</organism>
<protein>
    <submittedName>
        <fullName evidence="1">Uncharacterized protein</fullName>
    </submittedName>
</protein>
<proteinExistence type="predicted"/>
<evidence type="ECO:0000313" key="1">
    <source>
        <dbReference type="EMBL" id="SMH35675.1"/>
    </source>
</evidence>
<name>A0A1X7NFA8_9MICO</name>
<evidence type="ECO:0000313" key="2">
    <source>
        <dbReference type="Proteomes" id="UP000193711"/>
    </source>
</evidence>
<keyword evidence="2" id="KW-1185">Reference proteome</keyword>
<gene>
    <name evidence="1" type="ORF">SAMN06295885_1147</name>
</gene>